<dbReference type="Gene3D" id="1.10.530.10">
    <property type="match status" value="1"/>
</dbReference>
<evidence type="ECO:0000313" key="2">
    <source>
        <dbReference type="EMBL" id="KAA0680864.1"/>
    </source>
</evidence>
<dbReference type="SUPFAM" id="SSF53955">
    <property type="entry name" value="Lysozyme-like"/>
    <property type="match status" value="1"/>
</dbReference>
<dbReference type="EMBL" id="QOKV01000018">
    <property type="protein sequence ID" value="KAA0680864.1"/>
    <property type="molecule type" value="Genomic_DNA"/>
</dbReference>
<organism evidence="2 3">
    <name type="scientific">Azospirillum brasilense</name>
    <dbReference type="NCBI Taxonomy" id="192"/>
    <lineage>
        <taxon>Bacteria</taxon>
        <taxon>Pseudomonadati</taxon>
        <taxon>Pseudomonadota</taxon>
        <taxon>Alphaproteobacteria</taxon>
        <taxon>Rhodospirillales</taxon>
        <taxon>Azospirillaceae</taxon>
        <taxon>Azospirillum</taxon>
    </lineage>
</organism>
<feature type="compositionally biased region" description="Low complexity" evidence="1">
    <location>
        <begin position="20"/>
        <end position="38"/>
    </location>
</feature>
<reference evidence="2 3" key="1">
    <citation type="submission" date="2018-07" db="EMBL/GenBank/DDBJ databases">
        <title>Genome sequence of Roseomonas fauriae ATCC 49958.</title>
        <authorList>
            <person name="Sant'Anna F.H."/>
            <person name="Baldani J.I."/>
            <person name="Zilli J.E."/>
            <person name="Reis V.M."/>
            <person name="Hartmann A."/>
            <person name="Cruz L."/>
            <person name="de Souza E.M."/>
            <person name="de Oliveira Pedrosa F."/>
            <person name="Passaglia L.M.P."/>
        </authorList>
    </citation>
    <scope>NUCLEOTIDE SEQUENCE [LARGE SCALE GENOMIC DNA]</scope>
    <source>
        <strain evidence="2 3">ATCC 49958</strain>
    </source>
</reference>
<proteinExistence type="predicted"/>
<feature type="region of interest" description="Disordered" evidence="1">
    <location>
        <begin position="1"/>
        <end position="66"/>
    </location>
</feature>
<comment type="caution">
    <text evidence="2">The sequence shown here is derived from an EMBL/GenBank/DDBJ whole genome shotgun (WGS) entry which is preliminary data.</text>
</comment>
<dbReference type="InterPro" id="IPR023346">
    <property type="entry name" value="Lysozyme-like_dom_sf"/>
</dbReference>
<dbReference type="AlphaFoldDB" id="A0A6L3AW28"/>
<feature type="region of interest" description="Disordered" evidence="1">
    <location>
        <begin position="311"/>
        <end position="355"/>
    </location>
</feature>
<name>A0A6L3AW28_AZOBR</name>
<evidence type="ECO:0000256" key="1">
    <source>
        <dbReference type="SAM" id="MobiDB-lite"/>
    </source>
</evidence>
<sequence>MKVALPPLAPIPERKPDVPASPSSAGAASGGSFQSALAEVQPVPRGRLANGQKVPPLPATKPEAPIQLADGTRVPFPARKPDAPTVSAQQPTAISTALAGNPAAGQVVLAAQQVAGLSGHSFTAILAQATQESGLDPAARNRSSSAAGPFQFLERTWLDLFRRHGAAYGQGELASAIQSRNGIPSVKDPAVRRQILALRHDVDLSAGMAARYLSEGRDRLEERLKRPVSETESRIAYVLGVGGAAKLIRAAESSPRAAAAELLPAAARSNRGLFYDRASGRELTASETVARLTRRMDTDQKEMFERIAQAAEPRVRLDGGPSPLSSFQSAALGGTAGMDADGASEYENGDGNPFG</sequence>
<gene>
    <name evidence="2" type="ORF">DS837_23360</name>
</gene>
<dbReference type="Proteomes" id="UP000476837">
    <property type="component" value="Unassembled WGS sequence"/>
</dbReference>
<accession>A0A6L3AW28</accession>
<protein>
    <submittedName>
        <fullName evidence="2">Lytic transglycosylase domain-containing protein</fullName>
    </submittedName>
</protein>
<dbReference type="RefSeq" id="WP_149166944.1">
    <property type="nucleotide sequence ID" value="NZ_QOKV01000018.1"/>
</dbReference>
<evidence type="ECO:0000313" key="3">
    <source>
        <dbReference type="Proteomes" id="UP000476837"/>
    </source>
</evidence>